<dbReference type="STRING" id="1798407.A3A16_03760"/>
<reference evidence="1 2" key="1">
    <citation type="journal article" date="2016" name="Nat. Commun.">
        <title>Thousands of microbial genomes shed light on interconnected biogeochemical processes in an aquifer system.</title>
        <authorList>
            <person name="Anantharaman K."/>
            <person name="Brown C.T."/>
            <person name="Hug L.A."/>
            <person name="Sharon I."/>
            <person name="Castelle C.J."/>
            <person name="Probst A.J."/>
            <person name="Thomas B.C."/>
            <person name="Singh A."/>
            <person name="Wilkins M.J."/>
            <person name="Karaoz U."/>
            <person name="Brodie E.L."/>
            <person name="Williams K.H."/>
            <person name="Hubbard S.S."/>
            <person name="Banfield J.F."/>
        </authorList>
    </citation>
    <scope>NUCLEOTIDE SEQUENCE [LARGE SCALE GENOMIC DNA]</scope>
</reference>
<evidence type="ECO:0000313" key="1">
    <source>
        <dbReference type="EMBL" id="OGY65705.1"/>
    </source>
</evidence>
<gene>
    <name evidence="1" type="ORF">A3A16_03760</name>
</gene>
<dbReference type="EMBL" id="MHJJ01000007">
    <property type="protein sequence ID" value="OGY65705.1"/>
    <property type="molecule type" value="Genomic_DNA"/>
</dbReference>
<name>A0A1G1ZMF1_9BACT</name>
<proteinExistence type="predicted"/>
<protein>
    <submittedName>
        <fullName evidence="1">Uncharacterized protein</fullName>
    </submittedName>
</protein>
<organism evidence="1 2">
    <name type="scientific">Candidatus Harrisonbacteria bacterium RIFCSPLOWO2_01_FULL_44_18</name>
    <dbReference type="NCBI Taxonomy" id="1798407"/>
    <lineage>
        <taxon>Bacteria</taxon>
        <taxon>Candidatus Harrisoniibacteriota</taxon>
    </lineage>
</organism>
<dbReference type="Proteomes" id="UP000177942">
    <property type="component" value="Unassembled WGS sequence"/>
</dbReference>
<sequence>MKRLSDKQVRQAADKVISHKGLPYSQSEFNMAHTNAWNWLKKNGATKRQMNLFEKLVKEAPTKGGRFNCYSGD</sequence>
<dbReference type="AlphaFoldDB" id="A0A1G1ZMF1"/>
<accession>A0A1G1ZMF1</accession>
<evidence type="ECO:0000313" key="2">
    <source>
        <dbReference type="Proteomes" id="UP000177942"/>
    </source>
</evidence>
<comment type="caution">
    <text evidence="1">The sequence shown here is derived from an EMBL/GenBank/DDBJ whole genome shotgun (WGS) entry which is preliminary data.</text>
</comment>